<feature type="compositionally biased region" description="Basic and acidic residues" evidence="1">
    <location>
        <begin position="277"/>
        <end position="305"/>
    </location>
</feature>
<dbReference type="InterPro" id="IPR044976">
    <property type="entry name" value="FIPS5/FIPS3-like"/>
</dbReference>
<feature type="compositionally biased region" description="Basic residues" evidence="1">
    <location>
        <begin position="307"/>
        <end position="319"/>
    </location>
</feature>
<feature type="region of interest" description="Disordered" evidence="1">
    <location>
        <begin position="273"/>
        <end position="319"/>
    </location>
</feature>
<dbReference type="EMBL" id="JBBWWR010000004">
    <property type="protein sequence ID" value="KAK8967604.1"/>
    <property type="molecule type" value="Genomic_DNA"/>
</dbReference>
<name>A0ABR2MTR4_9ASPA</name>
<comment type="caution">
    <text evidence="2">The sequence shown here is derived from an EMBL/GenBank/DDBJ whole genome shotgun (WGS) entry which is preliminary data.</text>
</comment>
<proteinExistence type="predicted"/>
<keyword evidence="3" id="KW-1185">Reference proteome</keyword>
<dbReference type="Proteomes" id="UP001412067">
    <property type="component" value="Unassembled WGS sequence"/>
</dbReference>
<evidence type="ECO:0000313" key="2">
    <source>
        <dbReference type="EMBL" id="KAK8967604.1"/>
    </source>
</evidence>
<evidence type="ECO:0000313" key="3">
    <source>
        <dbReference type="Proteomes" id="UP001412067"/>
    </source>
</evidence>
<reference evidence="2 3" key="1">
    <citation type="journal article" date="2022" name="Nat. Plants">
        <title>Genomes of leafy and leafless Platanthera orchids illuminate the evolution of mycoheterotrophy.</title>
        <authorList>
            <person name="Li M.H."/>
            <person name="Liu K.W."/>
            <person name="Li Z."/>
            <person name="Lu H.C."/>
            <person name="Ye Q.L."/>
            <person name="Zhang D."/>
            <person name="Wang J.Y."/>
            <person name="Li Y.F."/>
            <person name="Zhong Z.M."/>
            <person name="Liu X."/>
            <person name="Yu X."/>
            <person name="Liu D.K."/>
            <person name="Tu X.D."/>
            <person name="Liu B."/>
            <person name="Hao Y."/>
            <person name="Liao X.Y."/>
            <person name="Jiang Y.T."/>
            <person name="Sun W.H."/>
            <person name="Chen J."/>
            <person name="Chen Y.Q."/>
            <person name="Ai Y."/>
            <person name="Zhai J.W."/>
            <person name="Wu S.S."/>
            <person name="Zhou Z."/>
            <person name="Hsiao Y.Y."/>
            <person name="Wu W.L."/>
            <person name="Chen Y.Y."/>
            <person name="Lin Y.F."/>
            <person name="Hsu J.L."/>
            <person name="Li C.Y."/>
            <person name="Wang Z.W."/>
            <person name="Zhao X."/>
            <person name="Zhong W.Y."/>
            <person name="Ma X.K."/>
            <person name="Ma L."/>
            <person name="Huang J."/>
            <person name="Chen G.Z."/>
            <person name="Huang M.Z."/>
            <person name="Huang L."/>
            <person name="Peng D.H."/>
            <person name="Luo Y.B."/>
            <person name="Zou S.Q."/>
            <person name="Chen S.P."/>
            <person name="Lan S."/>
            <person name="Tsai W.C."/>
            <person name="Van de Peer Y."/>
            <person name="Liu Z.J."/>
        </authorList>
    </citation>
    <scope>NUCLEOTIDE SEQUENCE [LARGE SCALE GENOMIC DNA]</scope>
    <source>
        <strain evidence="2">Lor288</strain>
    </source>
</reference>
<gene>
    <name evidence="2" type="ORF">KSP40_PGU018467</name>
</gene>
<dbReference type="PANTHER" id="PTHR36884:SF4">
    <property type="entry name" value="FIP1[III]-LIKE PROTEIN"/>
    <property type="match status" value="1"/>
</dbReference>
<accession>A0ABR2MTR4</accession>
<organism evidence="2 3">
    <name type="scientific">Platanthera guangdongensis</name>
    <dbReference type="NCBI Taxonomy" id="2320717"/>
    <lineage>
        <taxon>Eukaryota</taxon>
        <taxon>Viridiplantae</taxon>
        <taxon>Streptophyta</taxon>
        <taxon>Embryophyta</taxon>
        <taxon>Tracheophyta</taxon>
        <taxon>Spermatophyta</taxon>
        <taxon>Magnoliopsida</taxon>
        <taxon>Liliopsida</taxon>
        <taxon>Asparagales</taxon>
        <taxon>Orchidaceae</taxon>
        <taxon>Orchidoideae</taxon>
        <taxon>Orchideae</taxon>
        <taxon>Orchidinae</taxon>
        <taxon>Platanthera</taxon>
    </lineage>
</organism>
<dbReference type="PANTHER" id="PTHR36884">
    <property type="entry name" value="FIP1[III]-LIKE PROTEIN"/>
    <property type="match status" value="1"/>
</dbReference>
<evidence type="ECO:0000256" key="1">
    <source>
        <dbReference type="SAM" id="MobiDB-lite"/>
    </source>
</evidence>
<protein>
    <submittedName>
        <fullName evidence="2">Uncharacterized protein</fullName>
    </submittedName>
</protein>
<sequence>MTLIQGSDCQSLVVGMECAKYVSVADGALENLIGITSGEVVVPCTGDCRSKKITKYVRSSQEVGARERTLEVGVRAYMSRQLGNLLRLEKNSSRERTMGQSGNVSALVSVLVRGLGEEDEAQGMGCWVAGLVGRTLDGWMKEAQDSSWTEDGFLGKIWGETWSEGRGRSLLDNNLTTYKEFKNSNVSEDHSHHKMELTNNPFCPEKETEELEEGQLVEEPDDYQISEINFNSDGRPPASTAKMDSIDPGQKNKMVERYDQNHLLETLAKMEKRRQRFKDPIPLKKENENCRDLRPDSSVKGDIKQQRPSRKRRWCNSQQ</sequence>